<accession>A0A835D7V7</accession>
<keyword evidence="1" id="KW-1133">Transmembrane helix</keyword>
<keyword evidence="1" id="KW-0472">Membrane</keyword>
<gene>
    <name evidence="2" type="ORF">HHK36_024844</name>
</gene>
<comment type="caution">
    <text evidence="2">The sequence shown here is derived from an EMBL/GenBank/DDBJ whole genome shotgun (WGS) entry which is preliminary data.</text>
</comment>
<keyword evidence="1" id="KW-0812">Transmembrane</keyword>
<dbReference type="AlphaFoldDB" id="A0A835D7V7"/>
<dbReference type="InterPro" id="IPR039324">
    <property type="entry name" value="SHW1"/>
</dbReference>
<sequence length="191" mass="21242">MARTAAFYPFIVLTSTKLLHSTLSSSLNFAFYHKHLEIRRSRNPRISICHGKLNASTGEEQEEIEEAFFGGDYEIEDESDEDETESSIDLFFRFLQSMSKKVSKRAKKATRSVLPPAISSQLVSFAVDGVLLLTSLSIMKALLEVVCTLGGTVFIVILLLRVIWATISHFQPSGNSFNRDGTSYGRAQPAT</sequence>
<evidence type="ECO:0000313" key="3">
    <source>
        <dbReference type="Proteomes" id="UP000655225"/>
    </source>
</evidence>
<dbReference type="PANTHER" id="PTHR35474">
    <property type="entry name" value="ATP PHOSPHORIBOSYLTRANSFERASE REGULATORY SUBUNIT"/>
    <property type="match status" value="1"/>
</dbReference>
<feature type="transmembrane region" description="Helical" evidence="1">
    <location>
        <begin position="6"/>
        <end position="32"/>
    </location>
</feature>
<proteinExistence type="predicted"/>
<reference evidence="2 3" key="1">
    <citation type="submission" date="2020-04" db="EMBL/GenBank/DDBJ databases">
        <title>Plant Genome Project.</title>
        <authorList>
            <person name="Zhang R.-G."/>
        </authorList>
    </citation>
    <scope>NUCLEOTIDE SEQUENCE [LARGE SCALE GENOMIC DNA]</scope>
    <source>
        <strain evidence="2">YNK0</strain>
        <tissue evidence="2">Leaf</tissue>
    </source>
</reference>
<dbReference type="OMA" id="VIWATIS"/>
<feature type="transmembrane region" description="Helical" evidence="1">
    <location>
        <begin position="142"/>
        <end position="164"/>
    </location>
</feature>
<dbReference type="EMBL" id="JABCRI010000018">
    <property type="protein sequence ID" value="KAF8390319.1"/>
    <property type="molecule type" value="Genomic_DNA"/>
</dbReference>
<name>A0A835D7V7_TETSI</name>
<protein>
    <submittedName>
        <fullName evidence="2">Uncharacterized protein</fullName>
    </submittedName>
</protein>
<dbReference type="GO" id="GO:0010100">
    <property type="term" value="P:negative regulation of photomorphogenesis"/>
    <property type="evidence" value="ECO:0007669"/>
    <property type="project" value="InterPro"/>
</dbReference>
<dbReference type="Proteomes" id="UP000655225">
    <property type="component" value="Unassembled WGS sequence"/>
</dbReference>
<evidence type="ECO:0000256" key="1">
    <source>
        <dbReference type="SAM" id="Phobius"/>
    </source>
</evidence>
<dbReference type="GO" id="GO:0009787">
    <property type="term" value="P:regulation of abscisic acid-activated signaling pathway"/>
    <property type="evidence" value="ECO:0007669"/>
    <property type="project" value="InterPro"/>
</dbReference>
<keyword evidence="3" id="KW-1185">Reference proteome</keyword>
<evidence type="ECO:0000313" key="2">
    <source>
        <dbReference type="EMBL" id="KAF8390319.1"/>
    </source>
</evidence>
<dbReference type="OrthoDB" id="1741000at2759"/>
<dbReference type="PANTHER" id="PTHR35474:SF3">
    <property type="entry name" value="PROTEIN SHORT HYPOCOTYL IN WHITE LIGHT 1"/>
    <property type="match status" value="1"/>
</dbReference>
<organism evidence="2 3">
    <name type="scientific">Tetracentron sinense</name>
    <name type="common">Spur-leaf</name>
    <dbReference type="NCBI Taxonomy" id="13715"/>
    <lineage>
        <taxon>Eukaryota</taxon>
        <taxon>Viridiplantae</taxon>
        <taxon>Streptophyta</taxon>
        <taxon>Embryophyta</taxon>
        <taxon>Tracheophyta</taxon>
        <taxon>Spermatophyta</taxon>
        <taxon>Magnoliopsida</taxon>
        <taxon>Trochodendrales</taxon>
        <taxon>Trochodendraceae</taxon>
        <taxon>Tetracentron</taxon>
    </lineage>
</organism>